<dbReference type="PANTHER" id="PTHR45934">
    <property type="entry name" value="FAD/NAD(P)-BINDING OXIDOREDUCTASE FAMILY PROTEIN"/>
    <property type="match status" value="1"/>
</dbReference>
<dbReference type="SUPFAM" id="SSF51905">
    <property type="entry name" value="FAD/NAD(P)-binding domain"/>
    <property type="match status" value="1"/>
</dbReference>
<evidence type="ECO:0000313" key="7">
    <source>
        <dbReference type="Proteomes" id="UP001370490"/>
    </source>
</evidence>
<evidence type="ECO:0000256" key="1">
    <source>
        <dbReference type="ARBA" id="ARBA00023002"/>
    </source>
</evidence>
<evidence type="ECO:0000256" key="3">
    <source>
        <dbReference type="ARBA" id="ARBA00024018"/>
    </source>
</evidence>
<evidence type="ECO:0000256" key="4">
    <source>
        <dbReference type="SAM" id="Phobius"/>
    </source>
</evidence>
<gene>
    <name evidence="6" type="ORF">RJ641_029955</name>
</gene>
<feature type="transmembrane region" description="Helical" evidence="4">
    <location>
        <begin position="360"/>
        <end position="386"/>
    </location>
</feature>
<dbReference type="EMBL" id="JBAMMX010000005">
    <property type="protein sequence ID" value="KAK6940424.1"/>
    <property type="molecule type" value="Genomic_DNA"/>
</dbReference>
<keyword evidence="2" id="KW-0503">Monooxygenase</keyword>
<dbReference type="Pfam" id="PF01494">
    <property type="entry name" value="FAD_binding_3"/>
    <property type="match status" value="1"/>
</dbReference>
<feature type="domain" description="FAD-binding" evidence="5">
    <location>
        <begin position="8"/>
        <end position="321"/>
    </location>
</feature>
<keyword evidence="1" id="KW-0560">Oxidoreductase</keyword>
<protein>
    <submittedName>
        <fullName evidence="6">FAD-binding domain</fullName>
    </submittedName>
</protein>
<dbReference type="PRINTS" id="PR00420">
    <property type="entry name" value="RNGMNOXGNASE"/>
</dbReference>
<dbReference type="AlphaFoldDB" id="A0AAN8ZGP4"/>
<comment type="similarity">
    <text evidence="3">Belongs to the 3-hydroxybenzoate 6-hydroxylase family.</text>
</comment>
<dbReference type="Gene3D" id="3.50.50.60">
    <property type="entry name" value="FAD/NAD(P)-binding domain"/>
    <property type="match status" value="1"/>
</dbReference>
<dbReference type="GO" id="GO:0071949">
    <property type="term" value="F:FAD binding"/>
    <property type="evidence" value="ECO:0007669"/>
    <property type="project" value="InterPro"/>
</dbReference>
<accession>A0AAN8ZGP4</accession>
<keyword evidence="4" id="KW-0472">Membrane</keyword>
<keyword evidence="4" id="KW-1133">Transmembrane helix</keyword>
<evidence type="ECO:0000256" key="2">
    <source>
        <dbReference type="ARBA" id="ARBA00023033"/>
    </source>
</evidence>
<reference evidence="6 7" key="1">
    <citation type="submission" date="2023-12" db="EMBL/GenBank/DDBJ databases">
        <title>A high-quality genome assembly for Dillenia turbinata (Dilleniales).</title>
        <authorList>
            <person name="Chanderbali A."/>
        </authorList>
    </citation>
    <scope>NUCLEOTIDE SEQUENCE [LARGE SCALE GENOMIC DNA]</scope>
    <source>
        <strain evidence="6">LSX21</strain>
        <tissue evidence="6">Leaf</tissue>
    </source>
</reference>
<dbReference type="InterPro" id="IPR002938">
    <property type="entry name" value="FAD-bd"/>
</dbReference>
<sequence length="400" mass="44081">MEVAEERDVVIIGGGICGLATALALHRKNIRSVVLERSETLRATGAGIGIRPNGWRALEQLGVASKLRPTATPVLAQRFVWLDRGSQKIIPFSSGETRCLKRSDLINALADDLPHGTIRFGSKLLSLKLDLHTSFPILQLDDGSFIKAKVVIGCDGVNSVIADFLDLKPTKVFSTGAVRGLSDYPSCHSFSQELVITKKGDVSIGRVPVSDKLIYWFVSQWRTQDLKILKDADLIRQSTLELIQGFPAELVEMIKMSDPDSLSSTQIRYRAPWHLLSGSFRKGTVTVAGDAMHVMGPFLGQGGSAGLEDAIVLARCLHQKLIGFDLSSSPTQIIMQKVGESFDEYVRERRMRVVMLSLQAYLTGFLMGSPSMLVKLLSVIFMVIFFRDTLRHTRYDCGGL</sequence>
<evidence type="ECO:0000313" key="6">
    <source>
        <dbReference type="EMBL" id="KAK6940424.1"/>
    </source>
</evidence>
<organism evidence="6 7">
    <name type="scientific">Dillenia turbinata</name>
    <dbReference type="NCBI Taxonomy" id="194707"/>
    <lineage>
        <taxon>Eukaryota</taxon>
        <taxon>Viridiplantae</taxon>
        <taxon>Streptophyta</taxon>
        <taxon>Embryophyta</taxon>
        <taxon>Tracheophyta</taxon>
        <taxon>Spermatophyta</taxon>
        <taxon>Magnoliopsida</taxon>
        <taxon>eudicotyledons</taxon>
        <taxon>Gunneridae</taxon>
        <taxon>Pentapetalae</taxon>
        <taxon>Dilleniales</taxon>
        <taxon>Dilleniaceae</taxon>
        <taxon>Dillenia</taxon>
    </lineage>
</organism>
<dbReference type="PANTHER" id="PTHR45934:SF2">
    <property type="entry name" value="MONOOXYGENASE 1"/>
    <property type="match status" value="1"/>
</dbReference>
<evidence type="ECO:0000259" key="5">
    <source>
        <dbReference type="Pfam" id="PF01494"/>
    </source>
</evidence>
<name>A0AAN8ZGP4_9MAGN</name>
<proteinExistence type="inferred from homology"/>
<dbReference type="GO" id="GO:0004497">
    <property type="term" value="F:monooxygenase activity"/>
    <property type="evidence" value="ECO:0007669"/>
    <property type="project" value="UniProtKB-KW"/>
</dbReference>
<comment type="caution">
    <text evidence="6">The sequence shown here is derived from an EMBL/GenBank/DDBJ whole genome shotgun (WGS) entry which is preliminary data.</text>
</comment>
<dbReference type="Proteomes" id="UP001370490">
    <property type="component" value="Unassembled WGS sequence"/>
</dbReference>
<dbReference type="InterPro" id="IPR036188">
    <property type="entry name" value="FAD/NAD-bd_sf"/>
</dbReference>
<dbReference type="InterPro" id="IPR044560">
    <property type="entry name" value="MOase"/>
</dbReference>
<keyword evidence="4" id="KW-0812">Transmembrane</keyword>
<keyword evidence="7" id="KW-1185">Reference proteome</keyword>